<feature type="compositionally biased region" description="Basic residues" evidence="2">
    <location>
        <begin position="79"/>
        <end position="88"/>
    </location>
</feature>
<dbReference type="PROSITE" id="PS50157">
    <property type="entry name" value="ZINC_FINGER_C2H2_2"/>
    <property type="match status" value="1"/>
</dbReference>
<dbReference type="AlphaFoldDB" id="A0A8S1LGQ3"/>
<proteinExistence type="predicted"/>
<keyword evidence="1" id="KW-0479">Metal-binding</keyword>
<feature type="region of interest" description="Disordered" evidence="2">
    <location>
        <begin position="39"/>
        <end position="104"/>
    </location>
</feature>
<evidence type="ECO:0000259" key="3">
    <source>
        <dbReference type="PROSITE" id="PS50157"/>
    </source>
</evidence>
<keyword evidence="5" id="KW-1185">Reference proteome</keyword>
<dbReference type="Proteomes" id="UP000692954">
    <property type="component" value="Unassembled WGS sequence"/>
</dbReference>
<evidence type="ECO:0000256" key="2">
    <source>
        <dbReference type="SAM" id="MobiDB-lite"/>
    </source>
</evidence>
<evidence type="ECO:0000313" key="4">
    <source>
        <dbReference type="EMBL" id="CAD8062144.1"/>
    </source>
</evidence>
<gene>
    <name evidence="4" type="ORF">PSON_ATCC_30995.1.T0160181</name>
</gene>
<comment type="caution">
    <text evidence="4">The sequence shown here is derived from an EMBL/GenBank/DDBJ whole genome shotgun (WGS) entry which is preliminary data.</text>
</comment>
<organism evidence="4 5">
    <name type="scientific">Paramecium sonneborni</name>
    <dbReference type="NCBI Taxonomy" id="65129"/>
    <lineage>
        <taxon>Eukaryota</taxon>
        <taxon>Sar</taxon>
        <taxon>Alveolata</taxon>
        <taxon>Ciliophora</taxon>
        <taxon>Intramacronucleata</taxon>
        <taxon>Oligohymenophorea</taxon>
        <taxon>Peniculida</taxon>
        <taxon>Parameciidae</taxon>
        <taxon>Paramecium</taxon>
    </lineage>
</organism>
<accession>A0A8S1LGQ3</accession>
<feature type="compositionally biased region" description="Polar residues" evidence="2">
    <location>
        <begin position="91"/>
        <end position="103"/>
    </location>
</feature>
<dbReference type="InterPro" id="IPR013087">
    <property type="entry name" value="Znf_C2H2_type"/>
</dbReference>
<sequence length="145" mass="17572">MDDQVSLVKYFADVSKLVTICYKLSLEKQDLLRKTQCYPENKSQNEQKIPSYEQFHKQSKFNDDKILESQKRKQDKQNKKSKLSKTRSSKNFFQRQIKTSSNKMQKENKTFNCLECDKKYYHLQSLKRHIKFNHQIIKLKNLREE</sequence>
<dbReference type="GO" id="GO:0008270">
    <property type="term" value="F:zinc ion binding"/>
    <property type="evidence" value="ECO:0007669"/>
    <property type="project" value="UniProtKB-KW"/>
</dbReference>
<keyword evidence="1" id="KW-0862">Zinc</keyword>
<dbReference type="OrthoDB" id="309953at2759"/>
<dbReference type="EMBL" id="CAJJDN010000016">
    <property type="protein sequence ID" value="CAD8062144.1"/>
    <property type="molecule type" value="Genomic_DNA"/>
</dbReference>
<evidence type="ECO:0000256" key="1">
    <source>
        <dbReference type="PROSITE-ProRule" id="PRU00042"/>
    </source>
</evidence>
<dbReference type="PROSITE" id="PS00028">
    <property type="entry name" value="ZINC_FINGER_C2H2_1"/>
    <property type="match status" value="1"/>
</dbReference>
<feature type="compositionally biased region" description="Basic and acidic residues" evidence="2">
    <location>
        <begin position="54"/>
        <end position="78"/>
    </location>
</feature>
<protein>
    <recommendedName>
        <fullName evidence="3">C2H2-type domain-containing protein</fullName>
    </recommendedName>
</protein>
<evidence type="ECO:0000313" key="5">
    <source>
        <dbReference type="Proteomes" id="UP000692954"/>
    </source>
</evidence>
<feature type="domain" description="C2H2-type" evidence="3">
    <location>
        <begin position="111"/>
        <end position="134"/>
    </location>
</feature>
<reference evidence="4" key="1">
    <citation type="submission" date="2021-01" db="EMBL/GenBank/DDBJ databases">
        <authorList>
            <consortium name="Genoscope - CEA"/>
            <person name="William W."/>
        </authorList>
    </citation>
    <scope>NUCLEOTIDE SEQUENCE</scope>
</reference>
<keyword evidence="1" id="KW-0863">Zinc-finger</keyword>
<name>A0A8S1LGQ3_9CILI</name>